<dbReference type="RefSeq" id="WP_002704232.1">
    <property type="nucleotide sequence ID" value="NZ_AAWS01000062.1"/>
</dbReference>
<dbReference type="InterPro" id="IPR046897">
    <property type="entry name" value="ABC-3C_MC6"/>
</dbReference>
<dbReference type="eggNOG" id="ENOG5033F57">
    <property type="taxonomic scope" value="Bacteria"/>
</dbReference>
<dbReference type="AlphaFoldDB" id="A1ZY04"/>
<keyword evidence="2" id="KW-1185">Reference proteome</keyword>
<name>A1ZY04_MICM2</name>
<gene>
    <name evidence="1" type="ORF">M23134_05543</name>
</gene>
<proteinExistence type="predicted"/>
<dbReference type="Proteomes" id="UP000004095">
    <property type="component" value="Unassembled WGS sequence"/>
</dbReference>
<protein>
    <submittedName>
        <fullName evidence="1">Uncharacterized protein</fullName>
    </submittedName>
</protein>
<sequence>MNRLISKDENIKSSSVYVGYLILKELKKFKKKGKDKISLFDLTQALKKEKITHYRQIVFALMFLYSCDIINFEEPYIYIV</sequence>
<comment type="caution">
    <text evidence="1">The sequence shown here is derived from an EMBL/GenBank/DDBJ whole genome shotgun (WGS) entry which is preliminary data.</text>
</comment>
<evidence type="ECO:0000313" key="2">
    <source>
        <dbReference type="Proteomes" id="UP000004095"/>
    </source>
</evidence>
<organism evidence="1 2">
    <name type="scientific">Microscilla marina ATCC 23134</name>
    <dbReference type="NCBI Taxonomy" id="313606"/>
    <lineage>
        <taxon>Bacteria</taxon>
        <taxon>Pseudomonadati</taxon>
        <taxon>Bacteroidota</taxon>
        <taxon>Cytophagia</taxon>
        <taxon>Cytophagales</taxon>
        <taxon>Microscillaceae</taxon>
        <taxon>Microscilla</taxon>
    </lineage>
</organism>
<reference evidence="1 2" key="1">
    <citation type="submission" date="2007-01" db="EMBL/GenBank/DDBJ databases">
        <authorList>
            <person name="Haygood M."/>
            <person name="Podell S."/>
            <person name="Anderson C."/>
            <person name="Hopkinson B."/>
            <person name="Roe K."/>
            <person name="Barbeau K."/>
            <person name="Gaasterland T."/>
            <person name="Ferriera S."/>
            <person name="Johnson J."/>
            <person name="Kravitz S."/>
            <person name="Beeson K."/>
            <person name="Sutton G."/>
            <person name="Rogers Y.-H."/>
            <person name="Friedman R."/>
            <person name="Frazier M."/>
            <person name="Venter J.C."/>
        </authorList>
    </citation>
    <scope>NUCLEOTIDE SEQUENCE [LARGE SCALE GENOMIC DNA]</scope>
    <source>
        <strain evidence="1 2">ATCC 23134</strain>
    </source>
</reference>
<evidence type="ECO:0000313" key="1">
    <source>
        <dbReference type="EMBL" id="EAY24741.1"/>
    </source>
</evidence>
<accession>A1ZY04</accession>
<dbReference type="Pfam" id="PF20293">
    <property type="entry name" value="MC6"/>
    <property type="match status" value="1"/>
</dbReference>
<dbReference type="EMBL" id="AAWS01000062">
    <property type="protein sequence ID" value="EAY24741.1"/>
    <property type="molecule type" value="Genomic_DNA"/>
</dbReference>